<dbReference type="EMBL" id="GBRH01194894">
    <property type="protein sequence ID" value="JAE03002.1"/>
    <property type="molecule type" value="Transcribed_RNA"/>
</dbReference>
<evidence type="ECO:0000313" key="1">
    <source>
        <dbReference type="EMBL" id="JAE03002.1"/>
    </source>
</evidence>
<proteinExistence type="predicted"/>
<sequence>MLHLIQRLRPSSIAAQQLRNW</sequence>
<reference evidence="1" key="2">
    <citation type="journal article" date="2015" name="Data Brief">
        <title>Shoot transcriptome of the giant reed, Arundo donax.</title>
        <authorList>
            <person name="Barrero R.A."/>
            <person name="Guerrero F.D."/>
            <person name="Moolhuijzen P."/>
            <person name="Goolsby J.A."/>
            <person name="Tidwell J."/>
            <person name="Bellgard S.E."/>
            <person name="Bellgard M.I."/>
        </authorList>
    </citation>
    <scope>NUCLEOTIDE SEQUENCE</scope>
    <source>
        <tissue evidence="1">Shoot tissue taken approximately 20 cm above the soil surface</tissue>
    </source>
</reference>
<reference evidence="1" key="1">
    <citation type="submission" date="2014-09" db="EMBL/GenBank/DDBJ databases">
        <authorList>
            <person name="Magalhaes I.L.F."/>
            <person name="Oliveira U."/>
            <person name="Santos F.R."/>
            <person name="Vidigal T.H.D.A."/>
            <person name="Brescovit A.D."/>
            <person name="Santos A.J."/>
        </authorList>
    </citation>
    <scope>NUCLEOTIDE SEQUENCE</scope>
    <source>
        <tissue evidence="1">Shoot tissue taken approximately 20 cm above the soil surface</tissue>
    </source>
</reference>
<accession>A0A0A9ESC9</accession>
<name>A0A0A9ESC9_ARUDO</name>
<protein>
    <submittedName>
        <fullName evidence="1">Uncharacterized protein</fullName>
    </submittedName>
</protein>
<dbReference type="AlphaFoldDB" id="A0A0A9ESC9"/>
<organism evidence="1">
    <name type="scientific">Arundo donax</name>
    <name type="common">Giant reed</name>
    <name type="synonym">Donax arundinaceus</name>
    <dbReference type="NCBI Taxonomy" id="35708"/>
    <lineage>
        <taxon>Eukaryota</taxon>
        <taxon>Viridiplantae</taxon>
        <taxon>Streptophyta</taxon>
        <taxon>Embryophyta</taxon>
        <taxon>Tracheophyta</taxon>
        <taxon>Spermatophyta</taxon>
        <taxon>Magnoliopsida</taxon>
        <taxon>Liliopsida</taxon>
        <taxon>Poales</taxon>
        <taxon>Poaceae</taxon>
        <taxon>PACMAD clade</taxon>
        <taxon>Arundinoideae</taxon>
        <taxon>Arundineae</taxon>
        <taxon>Arundo</taxon>
    </lineage>
</organism>